<dbReference type="InterPro" id="IPR040241">
    <property type="entry name" value="TRP_Flc/Pkd2-like"/>
</dbReference>
<reference evidence="4" key="2">
    <citation type="submission" date="2020-02" db="EMBL/GenBank/DDBJ databases">
        <authorList>
            <person name="Gilchrist C.L.M."/>
            <person name="Chooi Y.-H."/>
        </authorList>
    </citation>
    <scope>NUCLEOTIDE SEQUENCE</scope>
    <source>
        <strain evidence="4">MST-FP2251</strain>
    </source>
</reference>
<feature type="transmembrane region" description="Helical" evidence="2">
    <location>
        <begin position="395"/>
        <end position="416"/>
    </location>
</feature>
<feature type="transmembrane region" description="Helical" evidence="2">
    <location>
        <begin position="328"/>
        <end position="349"/>
    </location>
</feature>
<dbReference type="EMBL" id="VCAU01000033">
    <property type="protein sequence ID" value="KAF9889686.1"/>
    <property type="molecule type" value="Genomic_DNA"/>
</dbReference>
<keyword evidence="5" id="KW-1185">Reference proteome</keyword>
<sequence>MLSLALSGNFLPGNCDELEGALGRMNVDLRVLGRHIPGMNLVEQKGTCSGDGTRMRPLTHATYKVSYSLDHAYRFYTMATTMQVQLNESAIACTAANITPYIGSTSSRALKTVPFAIMVLSGILTGVLRVFRNRARSIFRYELTGDAHDPAESYVPGIGNCLHHLQFIFLSGCLTLSYPGCFRAVVSEVAWSSLVFKNWPVTHQFVYPGVQDNIYAVNATHGADAMAQYLGTTATGDLWTNSIVNLALVILGVVVVFQLTSISQWMWQLYQTRDSSLIVDPRTGFLVHVQRTGWAVARTVLDYFIHPLVCFSLLQTNVASWFPVYRTFIAVAFVVLLAASMAAIVHHLAKTDRHDVFFPQSSFPRQSSRGWVSDILYGVPFLRGVAIGALQPYGIGQIVVLVCCEISILACVLWNWRTGLFWKHTCLSTARLVVIAMSCVFLPGVSASERTQSVAGYCILALHVAVLLCVFVADCVYELFEFISWKLRNEDSSPGTFANRPEKAPVFGIGRLSQRSTRRISFAHLPPLDPGGGSTSHLHSRPLRGSSSSDDGHSHDGRQSFFRVPRSLPASVSSRNELFPVVSSVSQVDSQDGTASMESIELDLLEPDSNPRYSAGYYAEREADAYYGQPSTSRMAHGADPPDETLPPGRQFWGWKRSQKKEKGFEVIRPRGGG</sequence>
<evidence type="ECO:0000313" key="5">
    <source>
        <dbReference type="Proteomes" id="UP001194746"/>
    </source>
</evidence>
<proteinExistence type="predicted"/>
<dbReference type="PANTHER" id="PTHR31145">
    <property type="entry name" value="INTEGRAL MEMBRANE PROTEIN (AFU_ORTHOLOGUE AFUA_7G01610)"/>
    <property type="match status" value="1"/>
</dbReference>
<accession>A0AAD4CND8</accession>
<keyword evidence="2" id="KW-1133">Transmembrane helix</keyword>
<dbReference type="InterPro" id="IPR010308">
    <property type="entry name" value="TRP_C"/>
</dbReference>
<evidence type="ECO:0000256" key="2">
    <source>
        <dbReference type="SAM" id="Phobius"/>
    </source>
</evidence>
<evidence type="ECO:0000313" key="4">
    <source>
        <dbReference type="EMBL" id="KAF9889686.1"/>
    </source>
</evidence>
<feature type="transmembrane region" description="Helical" evidence="2">
    <location>
        <begin position="243"/>
        <end position="267"/>
    </location>
</feature>
<keyword evidence="2" id="KW-0812">Transmembrane</keyword>
<feature type="domain" description="TRP C-terminal" evidence="3">
    <location>
        <begin position="371"/>
        <end position="472"/>
    </location>
</feature>
<dbReference type="GO" id="GO:0016020">
    <property type="term" value="C:membrane"/>
    <property type="evidence" value="ECO:0007669"/>
    <property type="project" value="TreeGrafter"/>
</dbReference>
<comment type="caution">
    <text evidence="4">The sequence shown here is derived from an EMBL/GenBank/DDBJ whole genome shotgun (WGS) entry which is preliminary data.</text>
</comment>
<name>A0AAD4CND8_ASPNN</name>
<feature type="transmembrane region" description="Helical" evidence="2">
    <location>
        <begin position="454"/>
        <end position="480"/>
    </location>
</feature>
<dbReference type="Pfam" id="PF06011">
    <property type="entry name" value="TRP"/>
    <property type="match status" value="1"/>
</dbReference>
<dbReference type="PANTHER" id="PTHR31145:SF8">
    <property type="entry name" value="INTEGRAL MEMBRANE PROTEIN (AFU_ORTHOLOGUE AFUA_2G17475)"/>
    <property type="match status" value="1"/>
</dbReference>
<feature type="transmembrane region" description="Helical" evidence="2">
    <location>
        <begin position="113"/>
        <end position="131"/>
    </location>
</feature>
<organism evidence="4 5">
    <name type="scientific">Aspergillus nanangensis</name>
    <dbReference type="NCBI Taxonomy" id="2582783"/>
    <lineage>
        <taxon>Eukaryota</taxon>
        <taxon>Fungi</taxon>
        <taxon>Dikarya</taxon>
        <taxon>Ascomycota</taxon>
        <taxon>Pezizomycotina</taxon>
        <taxon>Eurotiomycetes</taxon>
        <taxon>Eurotiomycetidae</taxon>
        <taxon>Eurotiales</taxon>
        <taxon>Aspergillaceae</taxon>
        <taxon>Aspergillus</taxon>
        <taxon>Aspergillus subgen. Circumdati</taxon>
    </lineage>
</organism>
<feature type="region of interest" description="Disordered" evidence="1">
    <location>
        <begin position="523"/>
        <end position="560"/>
    </location>
</feature>
<dbReference type="AlphaFoldDB" id="A0AAD4CND8"/>
<dbReference type="GO" id="GO:0055085">
    <property type="term" value="P:transmembrane transport"/>
    <property type="evidence" value="ECO:0007669"/>
    <property type="project" value="TreeGrafter"/>
</dbReference>
<reference evidence="4" key="1">
    <citation type="journal article" date="2019" name="Beilstein J. Org. Chem.">
        <title>Nanangenines: drimane sesquiterpenoids as the dominant metabolite cohort of a novel Australian fungus, Aspergillus nanangensis.</title>
        <authorList>
            <person name="Lacey H.J."/>
            <person name="Gilchrist C.L.M."/>
            <person name="Crombie A."/>
            <person name="Kalaitzis J.A."/>
            <person name="Vuong D."/>
            <person name="Rutledge P.J."/>
            <person name="Turner P."/>
            <person name="Pitt J.I."/>
            <person name="Lacey E."/>
            <person name="Chooi Y.H."/>
            <person name="Piggott A.M."/>
        </authorList>
    </citation>
    <scope>NUCLEOTIDE SEQUENCE</scope>
    <source>
        <strain evidence="4">MST-FP2251</strain>
    </source>
</reference>
<evidence type="ECO:0000256" key="1">
    <source>
        <dbReference type="SAM" id="MobiDB-lite"/>
    </source>
</evidence>
<feature type="region of interest" description="Disordered" evidence="1">
    <location>
        <begin position="630"/>
        <end position="652"/>
    </location>
</feature>
<dbReference type="Proteomes" id="UP001194746">
    <property type="component" value="Unassembled WGS sequence"/>
</dbReference>
<keyword evidence="2" id="KW-0472">Membrane</keyword>
<protein>
    <recommendedName>
        <fullName evidence="3">TRP C-terminal domain-containing protein</fullName>
    </recommendedName>
</protein>
<gene>
    <name evidence="4" type="ORF">FE257_006992</name>
</gene>
<evidence type="ECO:0000259" key="3">
    <source>
        <dbReference type="Pfam" id="PF06011"/>
    </source>
</evidence>